<dbReference type="AlphaFoldDB" id="A0A9Q3DN14"/>
<feature type="region of interest" description="Disordered" evidence="1">
    <location>
        <begin position="131"/>
        <end position="157"/>
    </location>
</feature>
<proteinExistence type="predicted"/>
<evidence type="ECO:0000313" key="3">
    <source>
        <dbReference type="EMBL" id="MBW0507301.1"/>
    </source>
</evidence>
<reference evidence="3" key="1">
    <citation type="submission" date="2021-03" db="EMBL/GenBank/DDBJ databases">
        <title>Draft genome sequence of rust myrtle Austropuccinia psidii MF-1, a brazilian biotype.</title>
        <authorList>
            <person name="Quecine M.C."/>
            <person name="Pachon D.M.R."/>
            <person name="Bonatelli M.L."/>
            <person name="Correr F.H."/>
            <person name="Franceschini L.M."/>
            <person name="Leite T.F."/>
            <person name="Margarido G.R.A."/>
            <person name="Almeida C.A."/>
            <person name="Ferrarezi J.A."/>
            <person name="Labate C.A."/>
        </authorList>
    </citation>
    <scope>NUCLEOTIDE SEQUENCE</scope>
    <source>
        <strain evidence="3">MF-1</strain>
    </source>
</reference>
<name>A0A9Q3DN14_9BASI</name>
<sequence length="157" mass="18111">MSNIPQGSQIFGERAYIHIPREHCHKLDDRAYEGHVVMYLQCAKGWLFYVPSTNTMIPSAWATFPETCCFTNILCKGHLYQNNNNVQPKTKMDIPFLLNNVRLGNFEKEETFTEQERTAKALARPSGKISRGYKEAMNSNEKEEWTRAREYAEDGGI</sequence>
<evidence type="ECO:0000313" key="4">
    <source>
        <dbReference type="Proteomes" id="UP000765509"/>
    </source>
</evidence>
<comment type="caution">
    <text evidence="3">The sequence shown here is derived from an EMBL/GenBank/DDBJ whole genome shotgun (WGS) entry which is preliminary data.</text>
</comment>
<gene>
    <name evidence="3" type="ORF">O181_047016</name>
</gene>
<protein>
    <recommendedName>
        <fullName evidence="2">Retroviral polymerase SH3-like domain-containing protein</fullName>
    </recommendedName>
</protein>
<keyword evidence="4" id="KW-1185">Reference proteome</keyword>
<accession>A0A9Q3DN14</accession>
<organism evidence="3 4">
    <name type="scientific">Austropuccinia psidii MF-1</name>
    <dbReference type="NCBI Taxonomy" id="1389203"/>
    <lineage>
        <taxon>Eukaryota</taxon>
        <taxon>Fungi</taxon>
        <taxon>Dikarya</taxon>
        <taxon>Basidiomycota</taxon>
        <taxon>Pucciniomycotina</taxon>
        <taxon>Pucciniomycetes</taxon>
        <taxon>Pucciniales</taxon>
        <taxon>Sphaerophragmiaceae</taxon>
        <taxon>Austropuccinia</taxon>
    </lineage>
</organism>
<feature type="compositionally biased region" description="Basic and acidic residues" evidence="1">
    <location>
        <begin position="140"/>
        <end position="157"/>
    </location>
</feature>
<evidence type="ECO:0000259" key="2">
    <source>
        <dbReference type="Pfam" id="PF25597"/>
    </source>
</evidence>
<dbReference type="InterPro" id="IPR057670">
    <property type="entry name" value="SH3_retrovirus"/>
</dbReference>
<evidence type="ECO:0000256" key="1">
    <source>
        <dbReference type="SAM" id="MobiDB-lite"/>
    </source>
</evidence>
<dbReference type="Proteomes" id="UP000765509">
    <property type="component" value="Unassembled WGS sequence"/>
</dbReference>
<dbReference type="OrthoDB" id="2640446at2759"/>
<dbReference type="EMBL" id="AVOT02019614">
    <property type="protein sequence ID" value="MBW0507301.1"/>
    <property type="molecule type" value="Genomic_DNA"/>
</dbReference>
<feature type="domain" description="Retroviral polymerase SH3-like" evidence="2">
    <location>
        <begin position="14"/>
        <end position="70"/>
    </location>
</feature>
<dbReference type="Pfam" id="PF25597">
    <property type="entry name" value="SH3_retrovirus"/>
    <property type="match status" value="1"/>
</dbReference>